<dbReference type="PANTHER" id="PTHR30314:SF3">
    <property type="entry name" value="MITOCHONDRIAL DIVISION PROTEIN FSZA"/>
    <property type="match status" value="1"/>
</dbReference>
<dbReference type="PROSITE" id="PS01134">
    <property type="entry name" value="FTSZ_1"/>
    <property type="match status" value="1"/>
</dbReference>
<dbReference type="PRINTS" id="PR00423">
    <property type="entry name" value="CELLDVISFTSZ"/>
</dbReference>
<dbReference type="SUPFAM" id="SSF52490">
    <property type="entry name" value="Tubulin nucleotide-binding domain-like"/>
    <property type="match status" value="1"/>
</dbReference>
<keyword evidence="2 4" id="KW-0547">Nucleotide-binding</keyword>
<dbReference type="Pfam" id="PF12327">
    <property type="entry name" value="FtsZ_C"/>
    <property type="match status" value="1"/>
</dbReference>
<dbReference type="GO" id="GO:0032153">
    <property type="term" value="C:cell division site"/>
    <property type="evidence" value="ECO:0007669"/>
    <property type="project" value="UniProtKB-UniRule"/>
</dbReference>
<evidence type="ECO:0000259" key="8">
    <source>
        <dbReference type="SMART" id="SM00864"/>
    </source>
</evidence>
<dbReference type="AlphaFoldDB" id="A0A1T1HF37"/>
<dbReference type="InterPro" id="IPR008280">
    <property type="entry name" value="Tub_FtsZ_C"/>
</dbReference>
<dbReference type="Gene3D" id="3.30.1330.20">
    <property type="entry name" value="Tubulin/FtsZ, C-terminal domain"/>
    <property type="match status" value="1"/>
</dbReference>
<dbReference type="InterPro" id="IPR018316">
    <property type="entry name" value="Tubulin/FtsZ_2-layer-sand-dom"/>
</dbReference>
<evidence type="ECO:0000256" key="4">
    <source>
        <dbReference type="HAMAP-Rule" id="MF_00909"/>
    </source>
</evidence>
<dbReference type="GO" id="GO:0000917">
    <property type="term" value="P:division septum assembly"/>
    <property type="evidence" value="ECO:0007669"/>
    <property type="project" value="UniProtKB-KW"/>
</dbReference>
<evidence type="ECO:0000313" key="11">
    <source>
        <dbReference type="Proteomes" id="UP000190064"/>
    </source>
</evidence>
<keyword evidence="4 6" id="KW-0132">Cell division</keyword>
<dbReference type="SMART" id="SM00864">
    <property type="entry name" value="Tubulin"/>
    <property type="match status" value="1"/>
</dbReference>
<feature type="domain" description="Tubulin/FtsZ 2-layer sandwich" evidence="9">
    <location>
        <begin position="208"/>
        <end position="328"/>
    </location>
</feature>
<feature type="compositionally biased region" description="Low complexity" evidence="7">
    <location>
        <begin position="324"/>
        <end position="346"/>
    </location>
</feature>
<keyword evidence="4" id="KW-0963">Cytoplasm</keyword>
<dbReference type="GO" id="GO:0043093">
    <property type="term" value="P:FtsZ-dependent cytokinesis"/>
    <property type="evidence" value="ECO:0007669"/>
    <property type="project" value="UniProtKB-UniRule"/>
</dbReference>
<feature type="compositionally biased region" description="Basic and acidic residues" evidence="7">
    <location>
        <begin position="350"/>
        <end position="364"/>
    </location>
</feature>
<proteinExistence type="inferred from homology"/>
<dbReference type="RefSeq" id="WP_077242857.1">
    <property type="nucleotide sequence ID" value="NZ_FXTS01000001.1"/>
</dbReference>
<comment type="caution">
    <text evidence="10">The sequence shown here is derived from an EMBL/GenBank/DDBJ whole genome shotgun (WGS) entry which is preliminary data.</text>
</comment>
<organism evidence="10 11">
    <name type="scientific">Oceanospirillum linum</name>
    <dbReference type="NCBI Taxonomy" id="966"/>
    <lineage>
        <taxon>Bacteria</taxon>
        <taxon>Pseudomonadati</taxon>
        <taxon>Pseudomonadota</taxon>
        <taxon>Gammaproteobacteria</taxon>
        <taxon>Oceanospirillales</taxon>
        <taxon>Oceanospirillaceae</taxon>
        <taxon>Oceanospirillum</taxon>
    </lineage>
</organism>
<feature type="binding site" evidence="4">
    <location>
        <position position="140"/>
    </location>
    <ligand>
        <name>GTP</name>
        <dbReference type="ChEBI" id="CHEBI:37565"/>
    </ligand>
</feature>
<evidence type="ECO:0000256" key="7">
    <source>
        <dbReference type="SAM" id="MobiDB-lite"/>
    </source>
</evidence>
<dbReference type="Proteomes" id="UP000190064">
    <property type="component" value="Unassembled WGS sequence"/>
</dbReference>
<feature type="binding site" evidence="4">
    <location>
        <begin position="22"/>
        <end position="26"/>
    </location>
    <ligand>
        <name>GTP</name>
        <dbReference type="ChEBI" id="CHEBI:37565"/>
    </ligand>
</feature>
<evidence type="ECO:0000256" key="2">
    <source>
        <dbReference type="ARBA" id="ARBA00022741"/>
    </source>
</evidence>
<dbReference type="GO" id="GO:0003924">
    <property type="term" value="F:GTPase activity"/>
    <property type="evidence" value="ECO:0007669"/>
    <property type="project" value="UniProtKB-UniRule"/>
</dbReference>
<dbReference type="Gene3D" id="3.40.50.1440">
    <property type="entry name" value="Tubulin/FtsZ, GTPase domain"/>
    <property type="match status" value="1"/>
</dbReference>
<dbReference type="InterPro" id="IPR003008">
    <property type="entry name" value="Tubulin_FtsZ_GTPase"/>
</dbReference>
<dbReference type="GO" id="GO:0005737">
    <property type="term" value="C:cytoplasm"/>
    <property type="evidence" value="ECO:0007669"/>
    <property type="project" value="UniProtKB-SubCell"/>
</dbReference>
<evidence type="ECO:0000256" key="6">
    <source>
        <dbReference type="RuleBase" id="RU000631"/>
    </source>
</evidence>
<evidence type="ECO:0000259" key="9">
    <source>
        <dbReference type="SMART" id="SM00865"/>
    </source>
</evidence>
<evidence type="ECO:0000256" key="3">
    <source>
        <dbReference type="ARBA" id="ARBA00023134"/>
    </source>
</evidence>
<evidence type="ECO:0000256" key="5">
    <source>
        <dbReference type="NCBIfam" id="TIGR00065"/>
    </source>
</evidence>
<dbReference type="GO" id="GO:0051258">
    <property type="term" value="P:protein polymerization"/>
    <property type="evidence" value="ECO:0007669"/>
    <property type="project" value="UniProtKB-UniRule"/>
</dbReference>
<dbReference type="NCBIfam" id="TIGR00065">
    <property type="entry name" value="ftsZ"/>
    <property type="match status" value="1"/>
</dbReference>
<dbReference type="InterPro" id="IPR036525">
    <property type="entry name" value="Tubulin/FtsZ_GTPase_sf"/>
</dbReference>
<evidence type="ECO:0000256" key="1">
    <source>
        <dbReference type="ARBA" id="ARBA00009690"/>
    </source>
</evidence>
<dbReference type="InterPro" id="IPR020805">
    <property type="entry name" value="Cell_div_FtsZ_CS"/>
</dbReference>
<sequence>MFEILDNAANANAVIKVVGVGGGGGNAVTHMLRHNVEGVDFIVANTDAQALKKVEAKSILQLGSELTKGLGAGANPEVGRQAALEDRERIAELLNGSDMVFIAAGMGGGTGTGGAPVIAEVARELGILTVAVVTKPFPFEGRKRMAIADQGIQALSEHVDSLITIPNEKLLTALGKNTSLLQAFGEANNVLLGAVQGIADLITRPGMINVDFADVRTVMSEKGMAMMGTGTSSGENRAIEATEKAIRSPLLEDIDLRDARGILVNISAGSDFSIGEFTAVGDLLDEFSSEHSTVVIGTSIDPEMDSNDEVKVTVVAAGLEQDRATQAPKPVATTTAATKPQTSAAPVDYTKLDRQPAINRKEQDAAAVKKQAENKSDMDYLDIPAFLRRQAD</sequence>
<dbReference type="HAMAP" id="MF_00909">
    <property type="entry name" value="FtsZ"/>
    <property type="match status" value="1"/>
</dbReference>
<feature type="binding site" evidence="4">
    <location>
        <begin position="109"/>
        <end position="111"/>
    </location>
    <ligand>
        <name>GTP</name>
        <dbReference type="ChEBI" id="CHEBI:37565"/>
    </ligand>
</feature>
<dbReference type="STRING" id="966.BTA35_0202615"/>
<comment type="similarity">
    <text evidence="1 4 6">Belongs to the FtsZ family.</text>
</comment>
<accession>A0A1T1HF37</accession>
<dbReference type="InterPro" id="IPR037103">
    <property type="entry name" value="Tubulin/FtsZ-like_C"/>
</dbReference>
<feature type="binding site" evidence="4">
    <location>
        <position position="188"/>
    </location>
    <ligand>
        <name>GTP</name>
        <dbReference type="ChEBI" id="CHEBI:37565"/>
    </ligand>
</feature>
<keyword evidence="4 6" id="KW-0131">Cell cycle</keyword>
<evidence type="ECO:0000313" key="10">
    <source>
        <dbReference type="EMBL" id="OOV88422.1"/>
    </source>
</evidence>
<dbReference type="SMART" id="SM00865">
    <property type="entry name" value="Tubulin_C"/>
    <property type="match status" value="1"/>
</dbReference>
<dbReference type="PANTHER" id="PTHR30314">
    <property type="entry name" value="CELL DIVISION PROTEIN FTSZ-RELATED"/>
    <property type="match status" value="1"/>
</dbReference>
<feature type="region of interest" description="Disordered" evidence="7">
    <location>
        <begin position="324"/>
        <end position="374"/>
    </location>
</feature>
<comment type="function">
    <text evidence="4 6">Essential cell division protein that forms a contractile ring structure (Z ring) at the future cell division site. The regulation of the ring assembly controls the timing and the location of cell division. One of the functions of the FtsZ ring is to recruit other cell division proteins to the septum to produce a new cell wall between the dividing cells. Binds GTP and shows GTPase activity.</text>
</comment>
<comment type="subcellular location">
    <subcellularLocation>
        <location evidence="4">Cytoplasm</location>
    </subcellularLocation>
    <text evidence="4">Assembles at midcell at the inner surface of the cytoplasmic membrane.</text>
</comment>
<gene>
    <name evidence="4" type="primary">ftsZ</name>
    <name evidence="10" type="ORF">BTA35_0202615</name>
</gene>
<keyword evidence="11" id="KW-1185">Reference proteome</keyword>
<dbReference type="EMBL" id="MTSD02000001">
    <property type="protein sequence ID" value="OOV88422.1"/>
    <property type="molecule type" value="Genomic_DNA"/>
</dbReference>
<dbReference type="InterPro" id="IPR000158">
    <property type="entry name" value="Cell_div_FtsZ"/>
</dbReference>
<feature type="binding site" evidence="4">
    <location>
        <position position="144"/>
    </location>
    <ligand>
        <name>GTP</name>
        <dbReference type="ChEBI" id="CHEBI:37565"/>
    </ligand>
</feature>
<dbReference type="SUPFAM" id="SSF55307">
    <property type="entry name" value="Tubulin C-terminal domain-like"/>
    <property type="match status" value="1"/>
</dbReference>
<dbReference type="Pfam" id="PF00091">
    <property type="entry name" value="Tubulin"/>
    <property type="match status" value="1"/>
</dbReference>
<dbReference type="InterPro" id="IPR045061">
    <property type="entry name" value="FtsZ/CetZ"/>
</dbReference>
<dbReference type="CDD" id="cd02201">
    <property type="entry name" value="FtsZ_type1"/>
    <property type="match status" value="1"/>
</dbReference>
<protein>
    <recommendedName>
        <fullName evidence="4 5">Cell division protein FtsZ</fullName>
    </recommendedName>
</protein>
<dbReference type="PROSITE" id="PS01135">
    <property type="entry name" value="FTSZ_2"/>
    <property type="match status" value="1"/>
</dbReference>
<feature type="domain" description="Tubulin/FtsZ GTPase" evidence="8">
    <location>
        <begin position="14"/>
        <end position="206"/>
    </location>
</feature>
<keyword evidence="3 4" id="KW-0342">GTP-binding</keyword>
<name>A0A1T1HF37_OCELI</name>
<reference evidence="10" key="1">
    <citation type="submission" date="2017-02" db="EMBL/GenBank/DDBJ databases">
        <title>Draft Genome Sequence of the Salt Water Bacterium Oceanospirillum linum ATCC 11336.</title>
        <authorList>
            <person name="Trachtenberg A.M."/>
            <person name="Carney J.G."/>
            <person name="Linnane J.D."/>
            <person name="Rheaume B.A."/>
            <person name="Pitts N.L."/>
            <person name="Mykles D.L."/>
            <person name="Maclea K.S."/>
        </authorList>
    </citation>
    <scope>NUCLEOTIDE SEQUENCE [LARGE SCALE GENOMIC DNA]</scope>
    <source>
        <strain evidence="10">ATCC 11336</strain>
    </source>
</reference>
<dbReference type="FunFam" id="3.40.50.1440:FF:000001">
    <property type="entry name" value="Cell division protein FtsZ"/>
    <property type="match status" value="1"/>
</dbReference>
<dbReference type="InterPro" id="IPR024757">
    <property type="entry name" value="FtsZ_C"/>
</dbReference>
<keyword evidence="4 6" id="KW-0717">Septation</keyword>
<comment type="subunit">
    <text evidence="4">Homodimer. Polymerizes to form a dynamic ring structure in a strictly GTP-dependent manner. Interacts directly with several other division proteins.</text>
</comment>
<dbReference type="GO" id="GO:0005525">
    <property type="term" value="F:GTP binding"/>
    <property type="evidence" value="ECO:0007669"/>
    <property type="project" value="UniProtKB-UniRule"/>
</dbReference>